<comment type="subcellular location">
    <subcellularLocation>
        <location evidence="5 6">Cytoplasm</location>
    </subcellularLocation>
</comment>
<dbReference type="GO" id="GO:0005737">
    <property type="term" value="C:cytoplasm"/>
    <property type="evidence" value="ECO:0007669"/>
    <property type="project" value="UniProtKB-SubCell"/>
</dbReference>
<organism evidence="9 10">
    <name type="scientific">Desulfovibrio fairfieldensis</name>
    <dbReference type="NCBI Taxonomy" id="44742"/>
    <lineage>
        <taxon>Bacteria</taxon>
        <taxon>Pseudomonadati</taxon>
        <taxon>Thermodesulfobacteriota</taxon>
        <taxon>Desulfovibrionia</taxon>
        <taxon>Desulfovibrionales</taxon>
        <taxon>Desulfovibrionaceae</taxon>
        <taxon>Desulfovibrio</taxon>
    </lineage>
</organism>
<dbReference type="GO" id="GO:0009318">
    <property type="term" value="C:exodeoxyribonuclease VII complex"/>
    <property type="evidence" value="ECO:0007669"/>
    <property type="project" value="UniProtKB-UniRule"/>
</dbReference>
<dbReference type="Pfam" id="PF02601">
    <property type="entry name" value="Exonuc_VII_L"/>
    <property type="match status" value="1"/>
</dbReference>
<accession>A0A109W562</accession>
<feature type="domain" description="OB-fold nucleic acid binding" evidence="8">
    <location>
        <begin position="6"/>
        <end position="119"/>
    </location>
</feature>
<dbReference type="InterPro" id="IPR020579">
    <property type="entry name" value="Exonuc_VII_lsu_C"/>
</dbReference>
<evidence type="ECO:0000313" key="9">
    <source>
        <dbReference type="EMBL" id="AMD91516.1"/>
    </source>
</evidence>
<dbReference type="PANTHER" id="PTHR30008:SF0">
    <property type="entry name" value="EXODEOXYRIBONUCLEASE 7 LARGE SUBUNIT"/>
    <property type="match status" value="1"/>
</dbReference>
<dbReference type="NCBIfam" id="TIGR00237">
    <property type="entry name" value="xseA"/>
    <property type="match status" value="1"/>
</dbReference>
<keyword evidence="10" id="KW-1185">Reference proteome</keyword>
<evidence type="ECO:0000259" key="8">
    <source>
        <dbReference type="Pfam" id="PF13742"/>
    </source>
</evidence>
<comment type="similarity">
    <text evidence="5 6">Belongs to the XseA family.</text>
</comment>
<evidence type="ECO:0000256" key="6">
    <source>
        <dbReference type="RuleBase" id="RU004355"/>
    </source>
</evidence>
<evidence type="ECO:0000256" key="4">
    <source>
        <dbReference type="ARBA" id="ARBA00022839"/>
    </source>
</evidence>
<evidence type="ECO:0000256" key="2">
    <source>
        <dbReference type="ARBA" id="ARBA00022722"/>
    </source>
</evidence>
<proteinExistence type="inferred from homology"/>
<dbReference type="EMBL" id="CP014229">
    <property type="protein sequence ID" value="AMD91516.1"/>
    <property type="molecule type" value="Genomic_DNA"/>
</dbReference>
<keyword evidence="1 5" id="KW-0963">Cytoplasm</keyword>
<keyword evidence="4 5" id="KW-0269">Exonuclease</keyword>
<dbReference type="Pfam" id="PF13742">
    <property type="entry name" value="tRNA_anti_2"/>
    <property type="match status" value="1"/>
</dbReference>
<keyword evidence="2 5" id="KW-0540">Nuclease</keyword>
<sequence>MQDGILTVRALTEQLRRSLEGRFPFVWVRGEVSNLSRPGSGHIYFSLKDQDAQLQCVWFRGQQRQAEQGQAFDPLTGEVFDTPRPSPLELLRNGLDLLCAGRISVYAPRGQYQLLVELVQPTGQGLLAQAFEERKRKLAEAGYFAQERKRPLPWNPQRVALITSPSGAAIHDFLELAQNRGCGAEIRLFPASVQGEEAAPEIIRALDEINAQGWAQVIVLIRGGGSLEDLWAFNEEAVAEAVFCSRLPVLAGIGHEVDVTLADLTADLRAATPSHAAQLLWPLRAELRQRLDEAFAALRRAAASRLEHAELLLRERENALRWFSPARHQARLSEQVTRFSLVLQRAARQWLADKGSARERLELARRAALTPEKLDVRQAHLALLHAALGAALPHRLSDAEHTLALAGNRLRTASDAWLENRSRRLESLESALAANDPSAPLHRGYALVRTAQGGILRSVGQTAPGRDIEVRLADGRLAAVVRSVSPEEAQSGEEKE</sequence>
<evidence type="ECO:0000259" key="7">
    <source>
        <dbReference type="Pfam" id="PF02601"/>
    </source>
</evidence>
<dbReference type="KEGG" id="dfi:AXF13_05780"/>
<dbReference type="InterPro" id="IPR025824">
    <property type="entry name" value="OB-fold_nuc-bd_dom"/>
</dbReference>
<dbReference type="GO" id="GO:0008855">
    <property type="term" value="F:exodeoxyribonuclease VII activity"/>
    <property type="evidence" value="ECO:0007669"/>
    <property type="project" value="UniProtKB-UniRule"/>
</dbReference>
<evidence type="ECO:0000256" key="5">
    <source>
        <dbReference type="HAMAP-Rule" id="MF_00378"/>
    </source>
</evidence>
<comment type="function">
    <text evidence="5">Bidirectionally degrades single-stranded DNA into large acid-insoluble oligonucleotides, which are then degraded further into small acid-soluble oligonucleotides.</text>
</comment>
<dbReference type="GO" id="GO:0006308">
    <property type="term" value="P:DNA catabolic process"/>
    <property type="evidence" value="ECO:0007669"/>
    <property type="project" value="UniProtKB-UniRule"/>
</dbReference>
<dbReference type="EC" id="3.1.11.6" evidence="5"/>
<evidence type="ECO:0000256" key="3">
    <source>
        <dbReference type="ARBA" id="ARBA00022801"/>
    </source>
</evidence>
<reference evidence="10" key="1">
    <citation type="submission" date="2016-02" db="EMBL/GenBank/DDBJ databases">
        <authorList>
            <person name="Holder M.E."/>
            <person name="Ajami N.J."/>
            <person name="Petrosino J.F."/>
        </authorList>
    </citation>
    <scope>NUCLEOTIDE SEQUENCE [LARGE SCALE GENOMIC DNA]</scope>
    <source>
        <strain evidence="10">CCUG 45958</strain>
    </source>
</reference>
<dbReference type="InterPro" id="IPR003753">
    <property type="entry name" value="Exonuc_VII_L"/>
</dbReference>
<dbReference type="PANTHER" id="PTHR30008">
    <property type="entry name" value="EXODEOXYRIBONUCLEASE 7 LARGE SUBUNIT"/>
    <property type="match status" value="1"/>
</dbReference>
<gene>
    <name evidence="5" type="primary">xseA</name>
    <name evidence="9" type="ORF">AXF13_05780</name>
</gene>
<comment type="subunit">
    <text evidence="5">Heterooligomer composed of large and small subunits.</text>
</comment>
<feature type="domain" description="Exonuclease VII large subunit C-terminal" evidence="7">
    <location>
        <begin position="143"/>
        <end position="479"/>
    </location>
</feature>
<evidence type="ECO:0000313" key="10">
    <source>
        <dbReference type="Proteomes" id="UP000069241"/>
    </source>
</evidence>
<dbReference type="CDD" id="cd04489">
    <property type="entry name" value="ExoVII_LU_OBF"/>
    <property type="match status" value="1"/>
</dbReference>
<comment type="catalytic activity">
    <reaction evidence="5 6">
        <text>Exonucleolytic cleavage in either 5'- to 3'- or 3'- to 5'-direction to yield nucleoside 5'-phosphates.</text>
        <dbReference type="EC" id="3.1.11.6"/>
    </reaction>
</comment>
<dbReference type="GO" id="GO:0003676">
    <property type="term" value="F:nucleic acid binding"/>
    <property type="evidence" value="ECO:0007669"/>
    <property type="project" value="InterPro"/>
</dbReference>
<protein>
    <recommendedName>
        <fullName evidence="5">Exodeoxyribonuclease 7 large subunit</fullName>
        <ecNumber evidence="5">3.1.11.6</ecNumber>
    </recommendedName>
    <alternativeName>
        <fullName evidence="5">Exodeoxyribonuclease VII large subunit</fullName>
        <shortName evidence="5">Exonuclease VII large subunit</shortName>
    </alternativeName>
</protein>
<dbReference type="STRING" id="44742.AXF13_05780"/>
<name>A0A109W562_9BACT</name>
<dbReference type="Proteomes" id="UP000069241">
    <property type="component" value="Chromosome"/>
</dbReference>
<keyword evidence="3 5" id="KW-0378">Hydrolase</keyword>
<dbReference type="HAMAP" id="MF_00378">
    <property type="entry name" value="Exonuc_7_L"/>
    <property type="match status" value="1"/>
</dbReference>
<dbReference type="RefSeq" id="WP_062254739.1">
    <property type="nucleotide sequence ID" value="NZ_CP014229.1"/>
</dbReference>
<dbReference type="AlphaFoldDB" id="A0A109W562"/>
<evidence type="ECO:0000256" key="1">
    <source>
        <dbReference type="ARBA" id="ARBA00022490"/>
    </source>
</evidence>